<dbReference type="SUPFAM" id="SSF52309">
    <property type="entry name" value="N-(deoxy)ribosyltransferase-like"/>
    <property type="match status" value="1"/>
</dbReference>
<reference evidence="1 2" key="1">
    <citation type="submission" date="2017-03" db="EMBL/GenBank/DDBJ databases">
        <authorList>
            <person name="Hulin M.T."/>
        </authorList>
    </citation>
    <scope>NUCLEOTIDE SEQUENCE [LARGE SCALE GENOMIC DNA]</scope>
    <source>
        <strain evidence="1 2">5264</strain>
    </source>
</reference>
<keyword evidence="1" id="KW-0067">ATP-binding</keyword>
<sequence length="263" mass="29056">MPISAIDGCSAEHWVEVKNIITEALISIDSCKIDVKLVSEQDDVGVIQKRIVQNVYSSDIVVCDVSCKNPNVMFELGMRLAFDKPTVIIKDDKTDYSFDTGVIEHISYPRDLRFGKITAFKVALSEKVMATLKVGLSGDDHSFLKSFGTFSVSVLEQKPGSPDQVIIEMLQDLSSDVARLKRANYAYGRDTKSAPLRISIRGALERLAMQSPSHLDMTLIGNTQFYDHILGVIGFDGKGETLHHLIDEELSRILALGPGITRP</sequence>
<dbReference type="RefSeq" id="WP_103693212.1">
    <property type="nucleotide sequence ID" value="NZ_NBAQ01000002.1"/>
</dbReference>
<name>A0AAE5SAL6_PSESY</name>
<organism evidence="1 2">
    <name type="scientific">Pseudomonas syringae pv. syringae</name>
    <dbReference type="NCBI Taxonomy" id="321"/>
    <lineage>
        <taxon>Bacteria</taxon>
        <taxon>Pseudomonadati</taxon>
        <taxon>Pseudomonadota</taxon>
        <taxon>Gammaproteobacteria</taxon>
        <taxon>Pseudomonadales</taxon>
        <taxon>Pseudomonadaceae</taxon>
        <taxon>Pseudomonas</taxon>
        <taxon>Pseudomonas syringae</taxon>
    </lineage>
</organism>
<accession>A0AAE5SAL6</accession>
<keyword evidence="1" id="KW-0347">Helicase</keyword>
<dbReference type="Proteomes" id="UP000237295">
    <property type="component" value="Unassembled WGS sequence"/>
</dbReference>
<dbReference type="AlphaFoldDB" id="A0AAE5SAL6"/>
<protein>
    <submittedName>
        <fullName evidence="1">RNA helicase</fullName>
    </submittedName>
</protein>
<keyword evidence="1" id="KW-0547">Nucleotide-binding</keyword>
<proteinExistence type="predicted"/>
<keyword evidence="1" id="KW-0378">Hydrolase</keyword>
<dbReference type="Gene3D" id="3.40.50.450">
    <property type="match status" value="1"/>
</dbReference>
<dbReference type="EMBL" id="NBAQ01000002">
    <property type="protein sequence ID" value="POQ05497.1"/>
    <property type="molecule type" value="Genomic_DNA"/>
</dbReference>
<comment type="caution">
    <text evidence="1">The sequence shown here is derived from an EMBL/GenBank/DDBJ whole genome shotgun (WGS) entry which is preliminary data.</text>
</comment>
<gene>
    <name evidence="1" type="ORF">CXB42_04980</name>
</gene>
<evidence type="ECO:0000313" key="1">
    <source>
        <dbReference type="EMBL" id="POQ05497.1"/>
    </source>
</evidence>
<dbReference type="GO" id="GO:0004386">
    <property type="term" value="F:helicase activity"/>
    <property type="evidence" value="ECO:0007669"/>
    <property type="project" value="UniProtKB-KW"/>
</dbReference>
<evidence type="ECO:0000313" key="2">
    <source>
        <dbReference type="Proteomes" id="UP000237295"/>
    </source>
</evidence>